<comment type="similarity">
    <text evidence="1">Belongs to the LysR transcriptional regulatory family.</text>
</comment>
<keyword evidence="7" id="KW-1185">Reference proteome</keyword>
<dbReference type="CDD" id="cd08422">
    <property type="entry name" value="PBP2_CrgA_like"/>
    <property type="match status" value="1"/>
</dbReference>
<name>A0A1Q5U9F9_9GAMM</name>
<evidence type="ECO:0000259" key="5">
    <source>
        <dbReference type="PROSITE" id="PS50931"/>
    </source>
</evidence>
<keyword evidence="2" id="KW-0805">Transcription regulation</keyword>
<accession>A0A1Q5U9F9</accession>
<dbReference type="PANTHER" id="PTHR30537:SF5">
    <property type="entry name" value="HTH-TYPE TRANSCRIPTIONAL ACTIVATOR TTDR-RELATED"/>
    <property type="match status" value="1"/>
</dbReference>
<dbReference type="RefSeq" id="WP_074018386.1">
    <property type="nucleotide sequence ID" value="NZ_CAWMWP010000001.1"/>
</dbReference>
<dbReference type="InterPro" id="IPR036388">
    <property type="entry name" value="WH-like_DNA-bd_sf"/>
</dbReference>
<dbReference type="GO" id="GO:0043565">
    <property type="term" value="F:sequence-specific DNA binding"/>
    <property type="evidence" value="ECO:0007669"/>
    <property type="project" value="TreeGrafter"/>
</dbReference>
<dbReference type="Gene3D" id="1.10.10.10">
    <property type="entry name" value="Winged helix-like DNA-binding domain superfamily/Winged helix DNA-binding domain"/>
    <property type="match status" value="1"/>
</dbReference>
<evidence type="ECO:0000256" key="3">
    <source>
        <dbReference type="ARBA" id="ARBA00023125"/>
    </source>
</evidence>
<evidence type="ECO:0000313" key="6">
    <source>
        <dbReference type="EMBL" id="OKP09097.1"/>
    </source>
</evidence>
<organism evidence="6 7">
    <name type="scientific">Xenorhabdus thuongxuanensis</name>
    <dbReference type="NCBI Taxonomy" id="1873484"/>
    <lineage>
        <taxon>Bacteria</taxon>
        <taxon>Pseudomonadati</taxon>
        <taxon>Pseudomonadota</taxon>
        <taxon>Gammaproteobacteria</taxon>
        <taxon>Enterobacterales</taxon>
        <taxon>Morganellaceae</taxon>
        <taxon>Xenorhabdus</taxon>
    </lineage>
</organism>
<comment type="caution">
    <text evidence="6">The sequence shown here is derived from an EMBL/GenBank/DDBJ whole genome shotgun (WGS) entry which is preliminary data.</text>
</comment>
<dbReference type="PROSITE" id="PS50931">
    <property type="entry name" value="HTH_LYSR"/>
    <property type="match status" value="1"/>
</dbReference>
<dbReference type="EMBL" id="MKGR01000001">
    <property type="protein sequence ID" value="OKP09097.1"/>
    <property type="molecule type" value="Genomic_DNA"/>
</dbReference>
<keyword evidence="4" id="KW-0804">Transcription</keyword>
<evidence type="ECO:0000313" key="7">
    <source>
        <dbReference type="Proteomes" id="UP000186277"/>
    </source>
</evidence>
<dbReference type="GO" id="GO:0003700">
    <property type="term" value="F:DNA-binding transcription factor activity"/>
    <property type="evidence" value="ECO:0007669"/>
    <property type="project" value="InterPro"/>
</dbReference>
<sequence>MKDLTQINARAMQIFLAVLSEGNFSEVARREGVSPSSISRTIRLLEYTLETQLLYRNTRAVVATDEGIIYADAFRNILQQLDDTQALIGERRQIPGGRFRFNAPVSFGLCHIAPWISELSNRYPALVLELNLTNNFIDPLADTTDLLLRISPMKDSGLHGRFISNQTCHLVASPEYVEKYGTPTTPEDLSKHHLLVYKGVMGIQRWLFMRGEERIQITPEPRIVSDNAEILIRAAEDGAGIILFPDWRIGTLIKQKRLTEITMDFEASIGVPDQSIYMLYPGSKYPSLNTRVVIDFFLEKFGTPPYWKCTQITTDTSDSISHK</sequence>
<dbReference type="InterPro" id="IPR058163">
    <property type="entry name" value="LysR-type_TF_proteobact-type"/>
</dbReference>
<dbReference type="InterPro" id="IPR036390">
    <property type="entry name" value="WH_DNA-bd_sf"/>
</dbReference>
<protein>
    <submittedName>
        <fullName evidence="6">LysR family transcriptional regulator</fullName>
    </submittedName>
</protein>
<dbReference type="InterPro" id="IPR005119">
    <property type="entry name" value="LysR_subst-bd"/>
</dbReference>
<dbReference type="SUPFAM" id="SSF46785">
    <property type="entry name" value="Winged helix' DNA-binding domain"/>
    <property type="match status" value="1"/>
</dbReference>
<dbReference type="Proteomes" id="UP000186277">
    <property type="component" value="Unassembled WGS sequence"/>
</dbReference>
<dbReference type="SUPFAM" id="SSF53850">
    <property type="entry name" value="Periplasmic binding protein-like II"/>
    <property type="match status" value="1"/>
</dbReference>
<dbReference type="AlphaFoldDB" id="A0A1Q5U9F9"/>
<dbReference type="InterPro" id="IPR000847">
    <property type="entry name" value="LysR_HTH_N"/>
</dbReference>
<dbReference type="Pfam" id="PF00126">
    <property type="entry name" value="HTH_1"/>
    <property type="match status" value="1"/>
</dbReference>
<dbReference type="PANTHER" id="PTHR30537">
    <property type="entry name" value="HTH-TYPE TRANSCRIPTIONAL REGULATOR"/>
    <property type="match status" value="1"/>
</dbReference>
<dbReference type="GO" id="GO:0006351">
    <property type="term" value="P:DNA-templated transcription"/>
    <property type="evidence" value="ECO:0007669"/>
    <property type="project" value="TreeGrafter"/>
</dbReference>
<evidence type="ECO:0000256" key="1">
    <source>
        <dbReference type="ARBA" id="ARBA00009437"/>
    </source>
</evidence>
<reference evidence="6 7" key="1">
    <citation type="submission" date="2016-09" db="EMBL/GenBank/DDBJ databases">
        <title>Xenorhabdus thuongxuanensis sp. nov. and Xenorhabdus eapokensis sp. nov., isolated from Steinernema species.</title>
        <authorList>
            <person name="Kaempfer P."/>
            <person name="Tobias N.J."/>
            <person name="Phan Ke L."/>
            <person name="Bode H.B."/>
            <person name="Glaeser S.P."/>
        </authorList>
    </citation>
    <scope>NUCLEOTIDE SEQUENCE [LARGE SCALE GENOMIC DNA]</scope>
    <source>
        <strain evidence="6 7">30TX1</strain>
    </source>
</reference>
<dbReference type="Pfam" id="PF03466">
    <property type="entry name" value="LysR_substrate"/>
    <property type="match status" value="1"/>
</dbReference>
<evidence type="ECO:0000256" key="4">
    <source>
        <dbReference type="ARBA" id="ARBA00023163"/>
    </source>
</evidence>
<dbReference type="Gene3D" id="3.40.190.290">
    <property type="match status" value="1"/>
</dbReference>
<proteinExistence type="inferred from homology"/>
<feature type="domain" description="HTH lysR-type" evidence="5">
    <location>
        <begin position="7"/>
        <end position="64"/>
    </location>
</feature>
<keyword evidence="3" id="KW-0238">DNA-binding</keyword>
<gene>
    <name evidence="6" type="ORF">Xentx_00184</name>
</gene>
<evidence type="ECO:0000256" key="2">
    <source>
        <dbReference type="ARBA" id="ARBA00023015"/>
    </source>
</evidence>
<dbReference type="OrthoDB" id="9786526at2"/>